<dbReference type="OrthoDB" id="9805604at2"/>
<gene>
    <name evidence="1" type="ORF">LYNGBM3L_50320</name>
</gene>
<dbReference type="PANTHER" id="PTHR21485">
    <property type="entry name" value="HAD SUPERFAMILY MEMBERS CMAS AND KDSC"/>
    <property type="match status" value="1"/>
</dbReference>
<dbReference type="PANTHER" id="PTHR21485:SF3">
    <property type="entry name" value="N-ACYLNEURAMINATE CYTIDYLYLTRANSFERASE"/>
    <property type="match status" value="1"/>
</dbReference>
<dbReference type="EMBL" id="GL890953">
    <property type="protein sequence ID" value="EGJ30474.1"/>
    <property type="molecule type" value="Genomic_DNA"/>
</dbReference>
<dbReference type="InterPro" id="IPR050793">
    <property type="entry name" value="CMP-NeuNAc_synthase"/>
</dbReference>
<sequence length="226" mass="25336">MNIIAIIPARGGSKGVPFKNVRPLGDKPLIAHSILDAKESNLIDKIYVSTDDAEIAEISKEYGAEIIERPEELASDKASSESALIHATYEIEKIGIYPELIVFLQCTSPIRAGTDIDNAIKKIQSTNADSLLSVSPSHRFLWEEVNGVVKSINYDYCNRKRRQDMNPQYVENGSIYIFKPWVLKEFSNRLGGKISMFVMNEAASWEIDSLTDFEIAESLLKKYSSI</sequence>
<dbReference type="Pfam" id="PF02348">
    <property type="entry name" value="CTP_transf_3"/>
    <property type="match status" value="1"/>
</dbReference>
<name>F4XY77_9CYAN</name>
<evidence type="ECO:0000313" key="2">
    <source>
        <dbReference type="Proteomes" id="UP000003959"/>
    </source>
</evidence>
<dbReference type="eggNOG" id="COG1083">
    <property type="taxonomic scope" value="Bacteria"/>
</dbReference>
<accession>F4XY77</accession>
<dbReference type="InterPro" id="IPR003329">
    <property type="entry name" value="Cytidylyl_trans"/>
</dbReference>
<keyword evidence="2" id="KW-1185">Reference proteome</keyword>
<dbReference type="SUPFAM" id="SSF53448">
    <property type="entry name" value="Nucleotide-diphospho-sugar transferases"/>
    <property type="match status" value="1"/>
</dbReference>
<dbReference type="GO" id="GO:0008781">
    <property type="term" value="F:N-acylneuraminate cytidylyltransferase activity"/>
    <property type="evidence" value="ECO:0007669"/>
    <property type="project" value="TreeGrafter"/>
</dbReference>
<dbReference type="CDD" id="cd02513">
    <property type="entry name" value="CMP-NeuAc_Synthase"/>
    <property type="match status" value="1"/>
</dbReference>
<dbReference type="Gene3D" id="3.90.550.10">
    <property type="entry name" value="Spore Coat Polysaccharide Biosynthesis Protein SpsA, Chain A"/>
    <property type="match status" value="1"/>
</dbReference>
<dbReference type="InterPro" id="IPR029044">
    <property type="entry name" value="Nucleotide-diphossugar_trans"/>
</dbReference>
<protein>
    <submittedName>
        <fullName evidence="1">CMP-N-acetylneuraminic acid synthetase</fullName>
    </submittedName>
</protein>
<dbReference type="Proteomes" id="UP000003959">
    <property type="component" value="Unassembled WGS sequence"/>
</dbReference>
<dbReference type="RefSeq" id="WP_009149829.1">
    <property type="nucleotide sequence ID" value="NZ_GL890953.1"/>
</dbReference>
<dbReference type="HOGENOM" id="CLU_042930_1_1_3"/>
<organism evidence="1 2">
    <name type="scientific">Moorena producens 3L</name>
    <dbReference type="NCBI Taxonomy" id="489825"/>
    <lineage>
        <taxon>Bacteria</taxon>
        <taxon>Bacillati</taxon>
        <taxon>Cyanobacteriota</taxon>
        <taxon>Cyanophyceae</taxon>
        <taxon>Coleofasciculales</taxon>
        <taxon>Coleofasciculaceae</taxon>
        <taxon>Moorena</taxon>
    </lineage>
</organism>
<dbReference type="AlphaFoldDB" id="F4XY77"/>
<proteinExistence type="predicted"/>
<reference evidence="2" key="1">
    <citation type="journal article" date="2011" name="Proc. Natl. Acad. Sci. U.S.A.">
        <title>Genomic insights into the physiology and ecology of the marine filamentous cyanobacterium Lyngbya majuscula.</title>
        <authorList>
            <person name="Jones A.C."/>
            <person name="Monroe E.A."/>
            <person name="Podell S."/>
            <person name="Hess W.R."/>
            <person name="Klages S."/>
            <person name="Esquenazi E."/>
            <person name="Niessen S."/>
            <person name="Hoover H."/>
            <person name="Rothmann M."/>
            <person name="Lasken R.S."/>
            <person name="Yates J.R.III."/>
            <person name="Reinhardt R."/>
            <person name="Kube M."/>
            <person name="Burkart M.D."/>
            <person name="Allen E.E."/>
            <person name="Dorrestein P.C."/>
            <person name="Gerwick W.H."/>
            <person name="Gerwick L."/>
        </authorList>
    </citation>
    <scope>NUCLEOTIDE SEQUENCE [LARGE SCALE GENOMIC DNA]</scope>
    <source>
        <strain evidence="2">3L</strain>
    </source>
</reference>
<evidence type="ECO:0000313" key="1">
    <source>
        <dbReference type="EMBL" id="EGJ30474.1"/>
    </source>
</evidence>